<keyword evidence="3" id="KW-1185">Reference proteome</keyword>
<evidence type="ECO:0000313" key="2">
    <source>
        <dbReference type="EMBL" id="OQV19762.1"/>
    </source>
</evidence>
<sequence length="274" mass="29016">MFFSAPLLRLTVFAVTFLFSCVLGIDGPQNKCISPSAPACTRDQECIDACGTDGLGDGKCGKFRSTSLCYCNGCAEVNTMLFPSQTRTSTAASISQTRELLCGGTIYDPALSVCLGGKNLCLVGQLACRNGTTAATCYDPSEKTCFTGLLCLAGETRCGDECMDPMIKTCVRSDKCGNGKGICTCPRGNELCDGECYDATKEICTENYPSPLKNNDKRCKIGGLPCGDECIDVAERTCFSTSQCDVNGNTKPCFCRNGQIPYKSGCALPAAPQS</sequence>
<comment type="caution">
    <text evidence="2">The sequence shown here is derived from an EMBL/GenBank/DDBJ whole genome shotgun (WGS) entry which is preliminary data.</text>
</comment>
<reference evidence="3" key="1">
    <citation type="submission" date="2017-01" db="EMBL/GenBank/DDBJ databases">
        <title>Comparative genomics of anhydrobiosis in the tardigrade Hypsibius dujardini.</title>
        <authorList>
            <person name="Yoshida Y."/>
            <person name="Koutsovoulos G."/>
            <person name="Laetsch D."/>
            <person name="Stevens L."/>
            <person name="Kumar S."/>
            <person name="Horikawa D."/>
            <person name="Ishino K."/>
            <person name="Komine S."/>
            <person name="Tomita M."/>
            <person name="Blaxter M."/>
            <person name="Arakawa K."/>
        </authorList>
    </citation>
    <scope>NUCLEOTIDE SEQUENCE [LARGE SCALE GENOMIC DNA]</scope>
    <source>
        <strain evidence="3">Z151</strain>
    </source>
</reference>
<organism evidence="2 3">
    <name type="scientific">Hypsibius exemplaris</name>
    <name type="common">Freshwater tardigrade</name>
    <dbReference type="NCBI Taxonomy" id="2072580"/>
    <lineage>
        <taxon>Eukaryota</taxon>
        <taxon>Metazoa</taxon>
        <taxon>Ecdysozoa</taxon>
        <taxon>Tardigrada</taxon>
        <taxon>Eutardigrada</taxon>
        <taxon>Parachela</taxon>
        <taxon>Hypsibioidea</taxon>
        <taxon>Hypsibiidae</taxon>
        <taxon>Hypsibius</taxon>
    </lineage>
</organism>
<keyword evidence="1" id="KW-0732">Signal</keyword>
<feature type="signal peptide" evidence="1">
    <location>
        <begin position="1"/>
        <end position="24"/>
    </location>
</feature>
<dbReference type="OrthoDB" id="2160190at2759"/>
<proteinExistence type="predicted"/>
<dbReference type="Proteomes" id="UP000192578">
    <property type="component" value="Unassembled WGS sequence"/>
</dbReference>
<dbReference type="AlphaFoldDB" id="A0A1W0WX83"/>
<name>A0A1W0WX83_HYPEX</name>
<gene>
    <name evidence="2" type="ORF">BV898_06301</name>
</gene>
<evidence type="ECO:0000256" key="1">
    <source>
        <dbReference type="SAM" id="SignalP"/>
    </source>
</evidence>
<feature type="chain" id="PRO_5012506533" description="EGF-like domain-containing protein" evidence="1">
    <location>
        <begin position="25"/>
        <end position="274"/>
    </location>
</feature>
<accession>A0A1W0WX83</accession>
<evidence type="ECO:0000313" key="3">
    <source>
        <dbReference type="Proteomes" id="UP000192578"/>
    </source>
</evidence>
<evidence type="ECO:0008006" key="4">
    <source>
        <dbReference type="Google" id="ProtNLM"/>
    </source>
</evidence>
<dbReference type="EMBL" id="MTYJ01000036">
    <property type="protein sequence ID" value="OQV19762.1"/>
    <property type="molecule type" value="Genomic_DNA"/>
</dbReference>
<protein>
    <recommendedName>
        <fullName evidence="4">EGF-like domain-containing protein</fullName>
    </recommendedName>
</protein>